<dbReference type="AlphaFoldDB" id="A0AAN8RNY9"/>
<feature type="region of interest" description="Disordered" evidence="1">
    <location>
        <begin position="22"/>
        <end position="147"/>
    </location>
</feature>
<evidence type="ECO:0000313" key="2">
    <source>
        <dbReference type="EMBL" id="KAK6506462.1"/>
    </source>
</evidence>
<evidence type="ECO:0000313" key="3">
    <source>
        <dbReference type="Proteomes" id="UP001307849"/>
    </source>
</evidence>
<reference evidence="2 3" key="1">
    <citation type="submission" date="2019-10" db="EMBL/GenBank/DDBJ databases">
        <authorList>
            <person name="Palmer J.M."/>
        </authorList>
    </citation>
    <scope>NUCLEOTIDE SEQUENCE [LARGE SCALE GENOMIC DNA]</scope>
    <source>
        <strain evidence="2 3">TWF506</strain>
    </source>
</reference>
<feature type="compositionally biased region" description="Basic and acidic residues" evidence="1">
    <location>
        <begin position="22"/>
        <end position="37"/>
    </location>
</feature>
<dbReference type="Proteomes" id="UP001307849">
    <property type="component" value="Unassembled WGS sequence"/>
</dbReference>
<keyword evidence="3" id="KW-1185">Reference proteome</keyword>
<evidence type="ECO:0000256" key="1">
    <source>
        <dbReference type="SAM" id="MobiDB-lite"/>
    </source>
</evidence>
<protein>
    <submittedName>
        <fullName evidence="2">Uncharacterized protein</fullName>
    </submittedName>
</protein>
<dbReference type="EMBL" id="JAVHJM010000009">
    <property type="protein sequence ID" value="KAK6506462.1"/>
    <property type="molecule type" value="Genomic_DNA"/>
</dbReference>
<comment type="caution">
    <text evidence="2">The sequence shown here is derived from an EMBL/GenBank/DDBJ whole genome shotgun (WGS) entry which is preliminary data.</text>
</comment>
<feature type="compositionally biased region" description="Polar residues" evidence="1">
    <location>
        <begin position="38"/>
        <end position="49"/>
    </location>
</feature>
<gene>
    <name evidence="2" type="ORF">TWF506_011370</name>
</gene>
<feature type="region of interest" description="Disordered" evidence="1">
    <location>
        <begin position="160"/>
        <end position="181"/>
    </location>
</feature>
<accession>A0AAN8RNY9</accession>
<organism evidence="2 3">
    <name type="scientific">Arthrobotrys conoides</name>
    <dbReference type="NCBI Taxonomy" id="74498"/>
    <lineage>
        <taxon>Eukaryota</taxon>
        <taxon>Fungi</taxon>
        <taxon>Dikarya</taxon>
        <taxon>Ascomycota</taxon>
        <taxon>Pezizomycotina</taxon>
        <taxon>Orbiliomycetes</taxon>
        <taxon>Orbiliales</taxon>
        <taxon>Orbiliaceae</taxon>
        <taxon>Arthrobotrys</taxon>
    </lineage>
</organism>
<sequence>MGGARKKQKNIDLWNSLKEETAKALDSKPNDEPDDSVKNLTVESESNKTLVADSEPAAATQDELATNVSEIREIPVNKPVEDSKSTEKLPAKDNIGVVEPAGKPTKDSSVTQELPPKLLVKDPDIPKSPPKSPVHVPTPAEKKPKLQARWTEVLSELRENHRHAKEVSMRARETQKRMSEKISELHASFARTAAIVNRMKKENGDTEGVGSKK</sequence>
<proteinExistence type="predicted"/>
<feature type="compositionally biased region" description="Basic and acidic residues" evidence="1">
    <location>
        <begin position="70"/>
        <end position="91"/>
    </location>
</feature>
<name>A0AAN8RNY9_9PEZI</name>